<comment type="similarity">
    <text evidence="1">Belongs to the class IV-like SAM-binding methyltransferase superfamily. RNA methyltransferase TrmH family.</text>
</comment>
<evidence type="ECO:0000256" key="3">
    <source>
        <dbReference type="ARBA" id="ARBA00022603"/>
    </source>
</evidence>
<dbReference type="InterPro" id="IPR029026">
    <property type="entry name" value="tRNA_m1G_MTases_N"/>
</dbReference>
<dbReference type="Ensembl" id="ENSANIT00000011099.1">
    <property type="protein sequence ID" value="ENSANIP00000010724.1"/>
    <property type="gene ID" value="ENSANIG00000006640.1"/>
</dbReference>
<dbReference type="PANTHER" id="PTHR12029:SF11">
    <property type="entry name" value="METHYLTRANSFERASE TARBP1-RELATED"/>
    <property type="match status" value="1"/>
</dbReference>
<comment type="function">
    <text evidence="9">S-adenosyl-L-methionine-dependent 2'-O-ribose methyltransferase that catalyzes the formation of 2'-O-methylguanosine at position 18 (Gm18) in a subset of tRNA. Selectively mediates Gm18 methylation of tRNAGln-TTG/CTG and tRNASer-TGA/GCT. Gm18 modification can enhance the stability of modified tRNAs.</text>
</comment>
<keyword evidence="16" id="KW-1185">Reference proteome</keyword>
<feature type="domain" description="TARBP1" evidence="14">
    <location>
        <begin position="260"/>
        <end position="340"/>
    </location>
</feature>
<evidence type="ECO:0000256" key="11">
    <source>
        <dbReference type="ARBA" id="ARBA00093636"/>
    </source>
</evidence>
<sequence length="1508" mass="168916">MEVVLADALLSRCGDPCALLRAVCAPLSAERAEALRLLLQRLAAGGTPPGEAEEALRRVAWEVALERCRPLLRGGEAAAAAGGAACGERLRLARAARGALRHCVQLCGAPLAARLARDALSELAAGGGAGAEAAVEALAAAAPRLEEPALVARCVAAALALVREEGEGEAAAALAAGRLLPALGGNAAALRRVWEGLLGGGGGGGGGGGPPRAGRALLALSALADAVLPRGPPGSGPGPDARLCPRFWRLVQEGLTERDGLCRKRARYLLKRALDLSGGQRAELRCPADESSLFWWSAEKDEKLMQFWETYILIMETLEGNQIHVIKPVLPKLNSLYEHAISGEKGCWLFHPSWHMCIYKRMFESENKTLTKEGILHFLELYETKHLPNSLGFSEFVIGPLMDALSESSLYSRTPGQLMGACPPLGMRLQKFLATYIMLLPEEEKGSFLLKFIQKMTSRHWCAVPILFLSMALAYIPACKVLGAEGLHALRDVLQCTMITHQILLRGAAQCYLLQTAMHLTDVEKVSLPEVSSFLLSLRPEESLRRDTMLWMEVRTEAGFMFIRHFLIPIQMYLVATMILLAADVEQMKNKHSGKSNIEWIELETFLNPLLDVLMKLGSNAYIPTLKTDKSLQLLLKLLQTCSLKCSNTQDDEVLVFIWKSLMMPVESILEFVLRRLTTNELSTVGDLDRCDLYLDLIPEIVNLCLQVSWKKVPSIKNFILSLTNASIRNLQERNSEEEPKLKEQIKKVASMASLTAVCEIMHRKPEAHLDSLPSVDALKRFISFFQFNEVLKKPSYIEEKSRYVCAIASVMESSFAHLSKTTQGWGKIVARYVRDQWICLRFILNSFPTLAQEYEETSEMSLSTDERSRKFLQSALEALTILPSDQVLPVFDCMKVLVPQLLDSSESLCIEAFDLAWKIISSLSNTQLIFWSNLKAFVRFIFDTEVLAVAASAKGQAYAKIKEIIFKLIDMSATKTGVFNVVLSHCCRSWIFPTIDERSALANAFLNAGNYCELITEACVFGNVFRRDQSTNRDDHYVRVCAIKFLCFLDGSNILHKTFMEDIFIKLLDKDKLVSRSRTRYYANSLQHRIKNRVWQTLLVLLPKLDQNFLCGTLDKVFQAGFGNNQASVKYFIEWIVILSLHKYPQFLNKLWDCFCYDEEKLKTSICTFLSVLSHFDIILQNTSEKKPALKKALIVVLQWCFNHNFSVRLYALVALKKIWGMCRLLHVEEFEALTPVIESSLQQVENMHGTGNARRNWQRIQDHFFFATFHPLEDYSLEASLRLFSSFTTACISILLLVFIGSNSAETDSQTEWTDVQKKIIPWKNSTPSLDLEMVFQDRAAKLGKSNSRLIVVASLIDKPTNLGGLCRTSEIFGVSALVVGSLHYIQDKQFQHLSVSAEQWLPLVEVKPSQLVDYLQQKKMEGYTIIGVEQTAKSFDLTEYCFPEKSLLLLGNEHEGIPANLIHHLDVCVEIPQQGIIRSLNVHVSGALLIWEYTRQQVIKQKQQQ</sequence>
<reference evidence="15" key="2">
    <citation type="submission" date="2025-09" db="UniProtKB">
        <authorList>
            <consortium name="Ensembl"/>
        </authorList>
    </citation>
    <scope>IDENTIFICATION</scope>
</reference>
<dbReference type="Pfam" id="PF00588">
    <property type="entry name" value="SpoU_methylase"/>
    <property type="match status" value="1"/>
</dbReference>
<dbReference type="Proteomes" id="UP000694541">
    <property type="component" value="Unplaced"/>
</dbReference>
<dbReference type="PANTHER" id="PTHR12029">
    <property type="entry name" value="RNA METHYLTRANSFERASE"/>
    <property type="match status" value="1"/>
</dbReference>
<feature type="domain" description="tRNA/rRNA methyltransferase SpoU type" evidence="13">
    <location>
        <begin position="1352"/>
        <end position="1493"/>
    </location>
</feature>
<comment type="subunit">
    <text evidence="2">Monomer and homodimer.</text>
</comment>
<dbReference type="PROSITE" id="PS51624">
    <property type="entry name" value="SAM_MT_TRMH_2"/>
    <property type="match status" value="1"/>
</dbReference>
<keyword evidence="7" id="KW-0007">Acetylation</keyword>
<keyword evidence="3" id="KW-0489">Methyltransferase</keyword>
<keyword evidence="4" id="KW-0808">Transferase</keyword>
<proteinExistence type="inferred from homology"/>
<evidence type="ECO:0000256" key="1">
    <source>
        <dbReference type="ARBA" id="ARBA00007228"/>
    </source>
</evidence>
<dbReference type="GO" id="GO:0030488">
    <property type="term" value="P:tRNA methylation"/>
    <property type="evidence" value="ECO:0007669"/>
    <property type="project" value="InterPro"/>
</dbReference>
<evidence type="ECO:0000256" key="2">
    <source>
        <dbReference type="ARBA" id="ARBA00011407"/>
    </source>
</evidence>
<evidence type="ECO:0000256" key="10">
    <source>
        <dbReference type="ARBA" id="ARBA00093594"/>
    </source>
</evidence>
<evidence type="ECO:0000259" key="13">
    <source>
        <dbReference type="Pfam" id="PF00588"/>
    </source>
</evidence>
<dbReference type="InterPro" id="IPR044748">
    <property type="entry name" value="Trm3/TARBP1_C"/>
</dbReference>
<accession>A0A8B9MQL6</accession>
<dbReference type="FunFam" id="3.40.1280.10:FF:000010">
    <property type="entry name" value="probable methyltransferase TARBP1"/>
    <property type="match status" value="1"/>
</dbReference>
<evidence type="ECO:0000256" key="5">
    <source>
        <dbReference type="ARBA" id="ARBA00022691"/>
    </source>
</evidence>
<evidence type="ECO:0000256" key="8">
    <source>
        <dbReference type="ARBA" id="ARBA00093266"/>
    </source>
</evidence>
<dbReference type="InterPro" id="IPR025806">
    <property type="entry name" value="TARBP1"/>
</dbReference>
<dbReference type="SUPFAM" id="SSF48371">
    <property type="entry name" value="ARM repeat"/>
    <property type="match status" value="1"/>
</dbReference>
<evidence type="ECO:0000256" key="9">
    <source>
        <dbReference type="ARBA" id="ARBA00093361"/>
    </source>
</evidence>
<dbReference type="SUPFAM" id="SSF75217">
    <property type="entry name" value="alpha/beta knot"/>
    <property type="match status" value="1"/>
</dbReference>
<dbReference type="InterPro" id="IPR056921">
    <property type="entry name" value="TARBP1_dom"/>
</dbReference>
<dbReference type="InterPro" id="IPR029028">
    <property type="entry name" value="Alpha/beta_knot_MTases"/>
</dbReference>
<evidence type="ECO:0000256" key="12">
    <source>
        <dbReference type="ARBA" id="ARBA00093656"/>
    </source>
</evidence>
<dbReference type="Pfam" id="PF25050">
    <property type="entry name" value="TARBP1"/>
    <property type="match status" value="1"/>
</dbReference>
<comment type="catalytic activity">
    <reaction evidence="8">
        <text>guanosine(18) in tRNA + S-adenosyl-L-methionine = 2'-O-methylguanosine(18) in tRNA + S-adenosyl-L-homocysteine + H(+)</text>
        <dbReference type="Rhea" id="RHEA:20077"/>
        <dbReference type="Rhea" id="RHEA-COMP:10190"/>
        <dbReference type="Rhea" id="RHEA-COMP:10192"/>
        <dbReference type="ChEBI" id="CHEBI:15378"/>
        <dbReference type="ChEBI" id="CHEBI:57856"/>
        <dbReference type="ChEBI" id="CHEBI:59789"/>
        <dbReference type="ChEBI" id="CHEBI:74269"/>
        <dbReference type="ChEBI" id="CHEBI:74445"/>
        <dbReference type="EC" id="2.1.1.34"/>
    </reaction>
    <physiologicalReaction direction="left-to-right" evidence="8">
        <dbReference type="Rhea" id="RHEA:20078"/>
    </physiologicalReaction>
</comment>
<evidence type="ECO:0000313" key="16">
    <source>
        <dbReference type="Proteomes" id="UP000694541"/>
    </source>
</evidence>
<dbReference type="InterPro" id="IPR016024">
    <property type="entry name" value="ARM-type_fold"/>
</dbReference>
<dbReference type="CDD" id="cd18091">
    <property type="entry name" value="SpoU-like_TRM3-like"/>
    <property type="match status" value="1"/>
</dbReference>
<dbReference type="GO" id="GO:0141100">
    <property type="term" value="F:tRNA (guanine(18)-2'-O)-methyltransferase activity"/>
    <property type="evidence" value="ECO:0007669"/>
    <property type="project" value="UniProtKB-EC"/>
</dbReference>
<dbReference type="InterPro" id="IPR045330">
    <property type="entry name" value="TRM3/TARBP1"/>
</dbReference>
<dbReference type="EC" id="2.1.1.34" evidence="10"/>
<dbReference type="Gene3D" id="3.40.1280.10">
    <property type="match status" value="1"/>
</dbReference>
<name>A0A8B9MQL6_9AVES</name>
<evidence type="ECO:0000259" key="14">
    <source>
        <dbReference type="Pfam" id="PF25050"/>
    </source>
</evidence>
<evidence type="ECO:0000256" key="4">
    <source>
        <dbReference type="ARBA" id="ARBA00022679"/>
    </source>
</evidence>
<protein>
    <recommendedName>
        <fullName evidence="11">tRNA (guanosine(18)-2'-O)-methyltransferase TARBP1</fullName>
        <ecNumber evidence="10">2.1.1.34</ecNumber>
    </recommendedName>
    <alternativeName>
        <fullName evidence="12">TAR RNA-binding protein 1</fullName>
    </alternativeName>
</protein>
<evidence type="ECO:0000256" key="7">
    <source>
        <dbReference type="ARBA" id="ARBA00022990"/>
    </source>
</evidence>
<dbReference type="GO" id="GO:0003723">
    <property type="term" value="F:RNA binding"/>
    <property type="evidence" value="ECO:0007669"/>
    <property type="project" value="UniProtKB-KW"/>
</dbReference>
<reference evidence="15" key="1">
    <citation type="submission" date="2025-08" db="UniProtKB">
        <authorList>
            <consortium name="Ensembl"/>
        </authorList>
    </citation>
    <scope>IDENTIFICATION</scope>
</reference>
<organism evidence="15 16">
    <name type="scientific">Accipiter nisus</name>
    <name type="common">Eurasian sparrowhawk</name>
    <dbReference type="NCBI Taxonomy" id="211598"/>
    <lineage>
        <taxon>Eukaryota</taxon>
        <taxon>Metazoa</taxon>
        <taxon>Chordata</taxon>
        <taxon>Craniata</taxon>
        <taxon>Vertebrata</taxon>
        <taxon>Euteleostomi</taxon>
        <taxon>Archelosauria</taxon>
        <taxon>Archosauria</taxon>
        <taxon>Dinosauria</taxon>
        <taxon>Saurischia</taxon>
        <taxon>Theropoda</taxon>
        <taxon>Coelurosauria</taxon>
        <taxon>Aves</taxon>
        <taxon>Neognathae</taxon>
        <taxon>Neoaves</taxon>
        <taxon>Telluraves</taxon>
        <taxon>Accipitrimorphae</taxon>
        <taxon>Accipitriformes</taxon>
        <taxon>Accipitridae</taxon>
        <taxon>Accipitrinae</taxon>
        <taxon>Accipiter</taxon>
    </lineage>
</organism>
<keyword evidence="6" id="KW-0694">RNA-binding</keyword>
<evidence type="ECO:0000313" key="15">
    <source>
        <dbReference type="Ensembl" id="ENSANIP00000010724.1"/>
    </source>
</evidence>
<keyword evidence="5" id="KW-0949">S-adenosyl-L-methionine</keyword>
<dbReference type="InterPro" id="IPR001537">
    <property type="entry name" value="SpoU_MeTrfase"/>
</dbReference>
<evidence type="ECO:0000256" key="6">
    <source>
        <dbReference type="ARBA" id="ARBA00022884"/>
    </source>
</evidence>